<name>A0ABS2L390_9MICO</name>
<evidence type="ECO:0000313" key="2">
    <source>
        <dbReference type="EMBL" id="MBM7471484.1"/>
    </source>
</evidence>
<proteinExistence type="predicted"/>
<dbReference type="Proteomes" id="UP000776164">
    <property type="component" value="Unassembled WGS sequence"/>
</dbReference>
<keyword evidence="3" id="KW-1185">Reference proteome</keyword>
<dbReference type="CDD" id="cd04301">
    <property type="entry name" value="NAT_SF"/>
    <property type="match status" value="1"/>
</dbReference>
<sequence length="155" mass="17591">MPDHSIIQKTWSELTTDELYAILRLRTDVFYVEQKVDESELDDRDREPATKHVWIADADRVVAYLRVIEDATPEYLDATRLIGRVVVAPAFRGRGLAQRLLTDVIGQFGHEALLLHSQSYIAPLYAGFGFERFGEDYDEAGIVHTSMYRAGRSGS</sequence>
<evidence type="ECO:0000313" key="3">
    <source>
        <dbReference type="Proteomes" id="UP000776164"/>
    </source>
</evidence>
<accession>A0ABS2L390</accession>
<organism evidence="2 3">
    <name type="scientific">Subtercola frigoramans</name>
    <dbReference type="NCBI Taxonomy" id="120298"/>
    <lineage>
        <taxon>Bacteria</taxon>
        <taxon>Bacillati</taxon>
        <taxon>Actinomycetota</taxon>
        <taxon>Actinomycetes</taxon>
        <taxon>Micrococcales</taxon>
        <taxon>Microbacteriaceae</taxon>
        <taxon>Subtercola</taxon>
    </lineage>
</organism>
<gene>
    <name evidence="2" type="ORF">JOE66_001118</name>
</gene>
<dbReference type="EMBL" id="JAFBBU010000001">
    <property type="protein sequence ID" value="MBM7471484.1"/>
    <property type="molecule type" value="Genomic_DNA"/>
</dbReference>
<dbReference type="InterPro" id="IPR000182">
    <property type="entry name" value="GNAT_dom"/>
</dbReference>
<dbReference type="Gene3D" id="3.40.630.30">
    <property type="match status" value="1"/>
</dbReference>
<dbReference type="InterPro" id="IPR016181">
    <property type="entry name" value="Acyl_CoA_acyltransferase"/>
</dbReference>
<feature type="domain" description="N-acetyltransferase" evidence="1">
    <location>
        <begin position="9"/>
        <end position="152"/>
    </location>
</feature>
<protein>
    <submittedName>
        <fullName evidence="2">ElaA protein</fullName>
    </submittedName>
</protein>
<evidence type="ECO:0000259" key="1">
    <source>
        <dbReference type="PROSITE" id="PS51186"/>
    </source>
</evidence>
<dbReference type="RefSeq" id="WP_307827067.1">
    <property type="nucleotide sequence ID" value="NZ_BAAAHT010000013.1"/>
</dbReference>
<comment type="caution">
    <text evidence="2">The sequence shown here is derived from an EMBL/GenBank/DDBJ whole genome shotgun (WGS) entry which is preliminary data.</text>
</comment>
<dbReference type="PROSITE" id="PS51186">
    <property type="entry name" value="GNAT"/>
    <property type="match status" value="1"/>
</dbReference>
<reference evidence="2 3" key="1">
    <citation type="submission" date="2021-01" db="EMBL/GenBank/DDBJ databases">
        <title>Sequencing the genomes of 1000 actinobacteria strains.</title>
        <authorList>
            <person name="Klenk H.-P."/>
        </authorList>
    </citation>
    <scope>NUCLEOTIDE SEQUENCE [LARGE SCALE GENOMIC DNA]</scope>
    <source>
        <strain evidence="2 3">DSM 13057</strain>
    </source>
</reference>
<dbReference type="Pfam" id="PF13673">
    <property type="entry name" value="Acetyltransf_10"/>
    <property type="match status" value="1"/>
</dbReference>
<dbReference type="SUPFAM" id="SSF55729">
    <property type="entry name" value="Acyl-CoA N-acyltransferases (Nat)"/>
    <property type="match status" value="1"/>
</dbReference>